<evidence type="ECO:0000256" key="5">
    <source>
        <dbReference type="ARBA" id="ARBA00022777"/>
    </source>
</evidence>
<dbReference type="EMBL" id="PTRA01000007">
    <property type="protein sequence ID" value="PQA54065.1"/>
    <property type="molecule type" value="Genomic_DNA"/>
</dbReference>
<dbReference type="InterPro" id="IPR004358">
    <property type="entry name" value="Sig_transdc_His_kin-like_C"/>
</dbReference>
<comment type="catalytic activity">
    <reaction evidence="1">
        <text>ATP + protein L-histidine = ADP + protein N-phospho-L-histidine.</text>
        <dbReference type="EC" id="2.7.13.3"/>
    </reaction>
</comment>
<evidence type="ECO:0000256" key="4">
    <source>
        <dbReference type="ARBA" id="ARBA00022679"/>
    </source>
</evidence>
<dbReference type="InterPro" id="IPR050736">
    <property type="entry name" value="Sensor_HK_Regulatory"/>
</dbReference>
<keyword evidence="7" id="KW-0812">Transmembrane</keyword>
<feature type="transmembrane region" description="Helical" evidence="7">
    <location>
        <begin position="6"/>
        <end position="28"/>
    </location>
</feature>
<feature type="transmembrane region" description="Helical" evidence="7">
    <location>
        <begin position="168"/>
        <end position="191"/>
    </location>
</feature>
<organism evidence="9 10">
    <name type="scientific">Siphonobacter curvatus</name>
    <dbReference type="NCBI Taxonomy" id="2094562"/>
    <lineage>
        <taxon>Bacteria</taxon>
        <taxon>Pseudomonadati</taxon>
        <taxon>Bacteroidota</taxon>
        <taxon>Cytophagia</taxon>
        <taxon>Cytophagales</taxon>
        <taxon>Cytophagaceae</taxon>
        <taxon>Siphonobacter</taxon>
    </lineage>
</organism>
<dbReference type="SUPFAM" id="SSF55874">
    <property type="entry name" value="ATPase domain of HSP90 chaperone/DNA topoisomerase II/histidine kinase"/>
    <property type="match status" value="1"/>
</dbReference>
<dbReference type="Pfam" id="PF00512">
    <property type="entry name" value="HisKA"/>
    <property type="match status" value="1"/>
</dbReference>
<evidence type="ECO:0000259" key="8">
    <source>
        <dbReference type="PROSITE" id="PS50109"/>
    </source>
</evidence>
<gene>
    <name evidence="9" type="ORF">C5O19_23135</name>
</gene>
<evidence type="ECO:0000256" key="2">
    <source>
        <dbReference type="ARBA" id="ARBA00012438"/>
    </source>
</evidence>
<evidence type="ECO:0000313" key="9">
    <source>
        <dbReference type="EMBL" id="PQA54065.1"/>
    </source>
</evidence>
<keyword evidence="5 9" id="KW-0418">Kinase</keyword>
<dbReference type="PROSITE" id="PS50109">
    <property type="entry name" value="HIS_KIN"/>
    <property type="match status" value="1"/>
</dbReference>
<dbReference type="OrthoDB" id="1933776at2"/>
<reference evidence="10" key="1">
    <citation type="submission" date="2018-02" db="EMBL/GenBank/DDBJ databases">
        <title>Genome sequencing of Solimonas sp. HR-BB.</title>
        <authorList>
            <person name="Lee Y."/>
            <person name="Jeon C.O."/>
        </authorList>
    </citation>
    <scope>NUCLEOTIDE SEQUENCE [LARGE SCALE GENOMIC DNA]</scope>
    <source>
        <strain evidence="10">HR-U</strain>
    </source>
</reference>
<keyword evidence="3" id="KW-0597">Phosphoprotein</keyword>
<protein>
    <recommendedName>
        <fullName evidence="2">histidine kinase</fullName>
        <ecNumber evidence="2">2.7.13.3</ecNumber>
    </recommendedName>
</protein>
<dbReference type="Pfam" id="PF02518">
    <property type="entry name" value="HATPase_c"/>
    <property type="match status" value="1"/>
</dbReference>
<sequence length="421" mass="48526">MSSRTLRIFTLLSVLLLLGLALVQFYWFRKAYQLEDRDFDQRVTTALRVVCRRMIDYNNRPNALPIRPVERVTANYYTVQINDQMDPSALEVFLRQEFSRHDLKANFEYGIYDCEQSQIQYGGFVCHTPNCDATKAAQFSFPKVSGQNYYFGVYFPEKRGYVLDELKLWTISSIAILLVILFFSYALYVIFKQKRLSELQTDFVNNLTHEFKTPLSTILISTDVLSRPNQTSERLASYAGIIRKEALRLKQQVDTVLQTAQSQQQTLHLEKVEVHATLHELLERLEPRVQTEEGTISLALEATQTQIQVDVLHFTNTLHNLLDNAIKYSAQAPALLIRTRNEKQHLYIEIEDQGIGVPKEYQTRLFDKFFRVPTGNVHNVKGFGLGLYYVKTMTEAMGGKVRVDSEAGQGSRFTLIYPLMG</sequence>
<accession>A0A2S7IFR7</accession>
<evidence type="ECO:0000256" key="7">
    <source>
        <dbReference type="SAM" id="Phobius"/>
    </source>
</evidence>
<keyword evidence="4" id="KW-0808">Transferase</keyword>
<evidence type="ECO:0000313" key="10">
    <source>
        <dbReference type="Proteomes" id="UP000239590"/>
    </source>
</evidence>
<keyword evidence="10" id="KW-1185">Reference proteome</keyword>
<dbReference type="SMART" id="SM00387">
    <property type="entry name" value="HATPase_c"/>
    <property type="match status" value="1"/>
</dbReference>
<dbReference type="PRINTS" id="PR00344">
    <property type="entry name" value="BCTRLSENSOR"/>
</dbReference>
<dbReference type="EC" id="2.7.13.3" evidence="2"/>
<keyword evidence="7" id="KW-0472">Membrane</keyword>
<dbReference type="InterPro" id="IPR003594">
    <property type="entry name" value="HATPase_dom"/>
</dbReference>
<evidence type="ECO:0000256" key="1">
    <source>
        <dbReference type="ARBA" id="ARBA00000085"/>
    </source>
</evidence>
<evidence type="ECO:0000256" key="6">
    <source>
        <dbReference type="ARBA" id="ARBA00023012"/>
    </source>
</evidence>
<name>A0A2S7IFR7_9BACT</name>
<keyword evidence="6" id="KW-0902">Two-component regulatory system</keyword>
<keyword evidence="7" id="KW-1133">Transmembrane helix</keyword>
<dbReference type="Gene3D" id="3.30.565.10">
    <property type="entry name" value="Histidine kinase-like ATPase, C-terminal domain"/>
    <property type="match status" value="1"/>
</dbReference>
<comment type="caution">
    <text evidence="9">The sequence shown here is derived from an EMBL/GenBank/DDBJ whole genome shotgun (WGS) entry which is preliminary data.</text>
</comment>
<dbReference type="PANTHER" id="PTHR43711">
    <property type="entry name" value="TWO-COMPONENT HISTIDINE KINASE"/>
    <property type="match status" value="1"/>
</dbReference>
<dbReference type="InterPro" id="IPR036097">
    <property type="entry name" value="HisK_dim/P_sf"/>
</dbReference>
<dbReference type="InterPro" id="IPR003661">
    <property type="entry name" value="HisK_dim/P_dom"/>
</dbReference>
<dbReference type="CDD" id="cd00082">
    <property type="entry name" value="HisKA"/>
    <property type="match status" value="1"/>
</dbReference>
<evidence type="ECO:0000256" key="3">
    <source>
        <dbReference type="ARBA" id="ARBA00022553"/>
    </source>
</evidence>
<dbReference type="RefSeq" id="WP_104715761.1">
    <property type="nucleotide sequence ID" value="NZ_PTRA01000007.1"/>
</dbReference>
<dbReference type="SMART" id="SM00388">
    <property type="entry name" value="HisKA"/>
    <property type="match status" value="1"/>
</dbReference>
<dbReference type="InterPro" id="IPR005467">
    <property type="entry name" value="His_kinase_dom"/>
</dbReference>
<dbReference type="InterPro" id="IPR036890">
    <property type="entry name" value="HATPase_C_sf"/>
</dbReference>
<feature type="domain" description="Histidine kinase" evidence="8">
    <location>
        <begin position="206"/>
        <end position="421"/>
    </location>
</feature>
<dbReference type="SUPFAM" id="SSF47384">
    <property type="entry name" value="Homodimeric domain of signal transducing histidine kinase"/>
    <property type="match status" value="1"/>
</dbReference>
<dbReference type="PANTHER" id="PTHR43711:SF1">
    <property type="entry name" value="HISTIDINE KINASE 1"/>
    <property type="match status" value="1"/>
</dbReference>
<dbReference type="GO" id="GO:0000155">
    <property type="term" value="F:phosphorelay sensor kinase activity"/>
    <property type="evidence" value="ECO:0007669"/>
    <property type="project" value="InterPro"/>
</dbReference>
<dbReference type="Proteomes" id="UP000239590">
    <property type="component" value="Unassembled WGS sequence"/>
</dbReference>
<dbReference type="AlphaFoldDB" id="A0A2S7IFR7"/>
<proteinExistence type="predicted"/>
<dbReference type="Gene3D" id="1.10.287.130">
    <property type="match status" value="1"/>
</dbReference>